<feature type="region of interest" description="Disordered" evidence="6">
    <location>
        <begin position="849"/>
        <end position="950"/>
    </location>
</feature>
<comment type="subcellular location">
    <subcellularLocation>
        <location evidence="3">Nucleus lamina</location>
    </subcellularLocation>
</comment>
<dbReference type="AlphaFoldDB" id="A0ABD3A5G7"/>
<keyword evidence="1 5" id="KW-0175">Coiled coil</keyword>
<feature type="region of interest" description="Disordered" evidence="6">
    <location>
        <begin position="1146"/>
        <end position="1198"/>
    </location>
</feature>
<dbReference type="EMBL" id="JBJUIK010000006">
    <property type="protein sequence ID" value="KAL3525780.1"/>
    <property type="molecule type" value="Genomic_DNA"/>
</dbReference>
<evidence type="ECO:0000313" key="8">
    <source>
        <dbReference type="Proteomes" id="UP001630127"/>
    </source>
</evidence>
<keyword evidence="8" id="KW-1185">Reference proteome</keyword>
<feature type="compositionally biased region" description="Acidic residues" evidence="6">
    <location>
        <begin position="1182"/>
        <end position="1193"/>
    </location>
</feature>
<dbReference type="GO" id="GO:0005652">
    <property type="term" value="C:nuclear lamina"/>
    <property type="evidence" value="ECO:0007669"/>
    <property type="project" value="UniProtKB-SubCell"/>
</dbReference>
<comment type="similarity">
    <text evidence="4">Belongs to the CRWN family.</text>
</comment>
<dbReference type="Proteomes" id="UP001630127">
    <property type="component" value="Unassembled WGS sequence"/>
</dbReference>
<feature type="coiled-coil region" evidence="5">
    <location>
        <begin position="607"/>
        <end position="688"/>
    </location>
</feature>
<organism evidence="7 8">
    <name type="scientific">Cinchona calisaya</name>
    <dbReference type="NCBI Taxonomy" id="153742"/>
    <lineage>
        <taxon>Eukaryota</taxon>
        <taxon>Viridiplantae</taxon>
        <taxon>Streptophyta</taxon>
        <taxon>Embryophyta</taxon>
        <taxon>Tracheophyta</taxon>
        <taxon>Spermatophyta</taxon>
        <taxon>Magnoliopsida</taxon>
        <taxon>eudicotyledons</taxon>
        <taxon>Gunneridae</taxon>
        <taxon>Pentapetalae</taxon>
        <taxon>asterids</taxon>
        <taxon>lamiids</taxon>
        <taxon>Gentianales</taxon>
        <taxon>Rubiaceae</taxon>
        <taxon>Cinchonoideae</taxon>
        <taxon>Cinchoneae</taxon>
        <taxon>Cinchona</taxon>
    </lineage>
</organism>
<evidence type="ECO:0000256" key="4">
    <source>
        <dbReference type="ARBA" id="ARBA00024208"/>
    </source>
</evidence>
<feature type="region of interest" description="Disordered" evidence="6">
    <location>
        <begin position="979"/>
        <end position="1114"/>
    </location>
</feature>
<protein>
    <recommendedName>
        <fullName evidence="9">Nuclear matrix constituent protein 1-like protein</fullName>
    </recommendedName>
</protein>
<feature type="compositionally biased region" description="Polar residues" evidence="6">
    <location>
        <begin position="18"/>
        <end position="37"/>
    </location>
</feature>
<keyword evidence="2" id="KW-0539">Nucleus</keyword>
<dbReference type="PANTHER" id="PTHR31908">
    <property type="entry name" value="PROTEIN CROWDED NUCLEI 4"/>
    <property type="match status" value="1"/>
</dbReference>
<accession>A0ABD3A5G7</accession>
<feature type="coiled-coil region" evidence="5">
    <location>
        <begin position="154"/>
        <end position="422"/>
    </location>
</feature>
<evidence type="ECO:0000256" key="2">
    <source>
        <dbReference type="ARBA" id="ARBA00023242"/>
    </source>
</evidence>
<proteinExistence type="inferred from homology"/>
<feature type="compositionally biased region" description="Polar residues" evidence="6">
    <location>
        <begin position="916"/>
        <end position="927"/>
    </location>
</feature>
<comment type="caution">
    <text evidence="7">The sequence shown here is derived from an EMBL/GenBank/DDBJ whole genome shotgun (WGS) entry which is preliminary data.</text>
</comment>
<feature type="compositionally biased region" description="Basic residues" evidence="6">
    <location>
        <begin position="928"/>
        <end position="941"/>
    </location>
</feature>
<evidence type="ECO:0000256" key="3">
    <source>
        <dbReference type="ARBA" id="ARBA00024186"/>
    </source>
</evidence>
<evidence type="ECO:0000256" key="5">
    <source>
        <dbReference type="SAM" id="Coils"/>
    </source>
</evidence>
<dbReference type="SUPFAM" id="SSF57997">
    <property type="entry name" value="Tropomyosin"/>
    <property type="match status" value="1"/>
</dbReference>
<gene>
    <name evidence="7" type="ORF">ACH5RR_014152</name>
</gene>
<name>A0ABD3A5G7_9GENT</name>
<reference evidence="7 8" key="1">
    <citation type="submission" date="2024-11" db="EMBL/GenBank/DDBJ databases">
        <title>A near-complete genome assembly of Cinchona calisaya.</title>
        <authorList>
            <person name="Lian D.C."/>
            <person name="Zhao X.W."/>
            <person name="Wei L."/>
        </authorList>
    </citation>
    <scope>NUCLEOTIDE SEQUENCE [LARGE SCALE GENOMIC DNA]</scope>
    <source>
        <tissue evidence="7">Nenye</tissue>
    </source>
</reference>
<evidence type="ECO:0000313" key="7">
    <source>
        <dbReference type="EMBL" id="KAL3525780.1"/>
    </source>
</evidence>
<evidence type="ECO:0008006" key="9">
    <source>
        <dbReference type="Google" id="ProtNLM"/>
    </source>
</evidence>
<evidence type="ECO:0000256" key="1">
    <source>
        <dbReference type="ARBA" id="ARBA00023054"/>
    </source>
</evidence>
<dbReference type="PANTHER" id="PTHR31908:SF11">
    <property type="entry name" value="PROTEIN CROWDED NUCLEI 1"/>
    <property type="match status" value="1"/>
</dbReference>
<feature type="compositionally biased region" description="Basic and acidic residues" evidence="6">
    <location>
        <begin position="1167"/>
        <end position="1181"/>
    </location>
</feature>
<feature type="region of interest" description="Disordered" evidence="6">
    <location>
        <begin position="1"/>
        <end position="37"/>
    </location>
</feature>
<dbReference type="InterPro" id="IPR040418">
    <property type="entry name" value="CRWN"/>
</dbReference>
<sequence length="1211" mass="139318">MFTPPWSRWSLTPRREQNGSATGSGSAPGNSNTRNGETTVVARKEKDLLSTPNKLSKIENELFEYQYNMGILLIEKKEWTSKYEELKRASADVDDLYKREQAAHLIAITEVEKREENLRNALGIEKQCVLDLEKALREMRSEYAEIKFTADSKLAEAKSLVASIEQKSLEVEAKLHATDAKLAEVNRKTSDIERKSQELVAQENALRRERSSFTAECDRHETTLSKQREDLREWEKKLQEGEERLAEVRRLLNQREQRANENDNMWKQKQKELEDVQKKVDVANLTLKEKEEDMIRRQASLALMEKEADTARQSLDLKEKQLIKLEEKLNMREKVEIQKLLDEHKTTLDTKEKEFEMEMEHKRKSFDQDMKNKAAEMQKKEAELNHMEEKIRKREQTLENKSEKVKEREKELELKSKTLKEREKSFKVEEKNMETERKQTLAEKESLLALKIELDKTRSDIENQQLKIQEEREQLKVTEDERSEHARLQLELKQEIDKYRLQNELLQKEVEDLKQERLRFEKEWEELDVKRTEVVKELADIAEQKNNFEKMRWSEEERLKNEKLETQNYVRRELEALELARHSFAATMEHERTILAEKTESQRSQMLNDFEFQKRELEAEMQKKQEEMENQLREMENSFEEYRAREINKVNHLKDVAHREMEEMKVERHAIENEKQEIFANKKQLEMQHGEMRKDINDLVGLSKKLKDQREQFIKERERFIVFVERQKSCENCAELIREFVVSDLQSLNEIDNLEAPGLPRVAENYLEEAVDGTSERENIEVSPSVVELGSPASGGTISWLRKCTTRIFRFSPGKKIEFAAAAAEGLTEGASLPGSLVNVESRKSLLSTENEPDMSFGVGEDSFDIQKNQSDKKSLPSSENEPEMSFGVAEDSFDVQKIQSDNSIKEVEAGPDPSINDQRSQYSNPKVSKRGPGKGGRRRISREQSGKAVVADGEAIHEADLIDSDGQRVDDNIYMNVESHGESGAAMNGRKRNRTRMSQATASEHDGEYSGQSGSVANEGHRKRRQKVAPPVQTLGENRYNLRRPRRAAAAASNGVLSDPSKGEDREIGVNSNPAEQIAGSKATPSNDVGGVSMEEIRDSNAAVAASEDDKGDDDAMKIIHSAHEFSADSPFMLRDAMVAQDGVSDTANNVEGDADTGDEVNGTPERVREESDVENKGELLEDEEGDEEEEFDHPGEVSIGKKLWKFLMT</sequence>
<evidence type="ECO:0000256" key="6">
    <source>
        <dbReference type="SAM" id="MobiDB-lite"/>
    </source>
</evidence>
<feature type="coiled-coil region" evidence="5">
    <location>
        <begin position="447"/>
        <end position="530"/>
    </location>
</feature>